<evidence type="ECO:0000256" key="10">
    <source>
        <dbReference type="HAMAP-Rule" id="MF_01470"/>
    </source>
</evidence>
<dbReference type="Gene3D" id="1.20.120.920">
    <property type="entry name" value="CRISPR-associated endonuclease Cas1, C-terminal domain"/>
    <property type="match status" value="1"/>
</dbReference>
<keyword evidence="7 10" id="KW-0238">DNA-binding</keyword>
<dbReference type="PANTHER" id="PTHR34353">
    <property type="entry name" value="CRISPR-ASSOCIATED ENDONUCLEASE CAS1 1"/>
    <property type="match status" value="1"/>
</dbReference>
<protein>
    <recommendedName>
        <fullName evidence="10">CRISPR-associated endonuclease Cas1</fullName>
        <ecNumber evidence="10">3.1.-.-</ecNumber>
    </recommendedName>
</protein>
<dbReference type="InterPro" id="IPR002729">
    <property type="entry name" value="CRISPR-assoc_Cas1"/>
</dbReference>
<keyword evidence="3 10" id="KW-0255">Endonuclease</keyword>
<evidence type="ECO:0000256" key="2">
    <source>
        <dbReference type="ARBA" id="ARBA00022723"/>
    </source>
</evidence>
<keyword evidence="2 10" id="KW-0479">Metal-binding</keyword>
<evidence type="ECO:0000256" key="6">
    <source>
        <dbReference type="ARBA" id="ARBA00023118"/>
    </source>
</evidence>
<dbReference type="InterPro" id="IPR050646">
    <property type="entry name" value="Cas1"/>
</dbReference>
<dbReference type="RefSeq" id="WP_071453624.1">
    <property type="nucleotide sequence ID" value="NZ_CP017675.1"/>
</dbReference>
<dbReference type="PANTHER" id="PTHR34353:SF2">
    <property type="entry name" value="CRISPR-ASSOCIATED ENDONUCLEASE CAS1 1"/>
    <property type="match status" value="1"/>
</dbReference>
<dbReference type="GO" id="GO:0004519">
    <property type="term" value="F:endonuclease activity"/>
    <property type="evidence" value="ECO:0007669"/>
    <property type="project" value="UniProtKB-UniRule"/>
</dbReference>
<evidence type="ECO:0000256" key="4">
    <source>
        <dbReference type="ARBA" id="ARBA00022801"/>
    </source>
</evidence>
<evidence type="ECO:0000256" key="9">
    <source>
        <dbReference type="ARBA" id="ARBA00038592"/>
    </source>
</evidence>
<dbReference type="InterPro" id="IPR042211">
    <property type="entry name" value="CRISPR-assoc_Cas1_N"/>
</dbReference>
<dbReference type="AlphaFoldDB" id="A0A1J0AAM3"/>
<dbReference type="EC" id="3.1.-.-" evidence="10"/>
<organism evidence="11 12">
    <name type="scientific">Gloeomargarita lithophora Alchichica-D10</name>
    <dbReference type="NCBI Taxonomy" id="1188229"/>
    <lineage>
        <taxon>Bacteria</taxon>
        <taxon>Bacillati</taxon>
        <taxon>Cyanobacteriota</taxon>
        <taxon>Cyanophyceae</taxon>
        <taxon>Gloeomargaritales</taxon>
        <taxon>Gloeomargaritaceae</taxon>
        <taxon>Gloeomargarita</taxon>
    </lineage>
</organism>
<keyword evidence="6 10" id="KW-0051">Antiviral defense</keyword>
<feature type="binding site" evidence="10">
    <location>
        <position position="222"/>
    </location>
    <ligand>
        <name>Mn(2+)</name>
        <dbReference type="ChEBI" id="CHEBI:29035"/>
    </ligand>
</feature>
<dbReference type="HAMAP" id="MF_01470">
    <property type="entry name" value="Cas1"/>
    <property type="match status" value="1"/>
</dbReference>
<keyword evidence="4 10" id="KW-0378">Hydrolase</keyword>
<proteinExistence type="inferred from homology"/>
<comment type="subunit">
    <text evidence="9 10">Homodimer, forms a heterotetramer with a Cas2 homodimer.</text>
</comment>
<dbReference type="CDD" id="cd09634">
    <property type="entry name" value="Cas1_I-II-III"/>
    <property type="match status" value="1"/>
</dbReference>
<accession>A0A1J0AAM3</accession>
<keyword evidence="1 10" id="KW-0540">Nuclease</keyword>
<name>A0A1J0AAM3_9CYAN</name>
<evidence type="ECO:0000256" key="5">
    <source>
        <dbReference type="ARBA" id="ARBA00022842"/>
    </source>
</evidence>
<dbReference type="GO" id="GO:0003677">
    <property type="term" value="F:DNA binding"/>
    <property type="evidence" value="ECO:0007669"/>
    <property type="project" value="UniProtKB-KW"/>
</dbReference>
<dbReference type="Pfam" id="PF01867">
    <property type="entry name" value="Cas_Cas1"/>
    <property type="match status" value="1"/>
</dbReference>
<dbReference type="STRING" id="1188229.GlitD10_0643"/>
<feature type="binding site" evidence="10">
    <location>
        <position position="156"/>
    </location>
    <ligand>
        <name>Mn(2+)</name>
        <dbReference type="ChEBI" id="CHEBI:29035"/>
    </ligand>
</feature>
<comment type="cofactor">
    <cofactor evidence="10">
        <name>Mg(2+)</name>
        <dbReference type="ChEBI" id="CHEBI:18420"/>
    </cofactor>
    <cofactor evidence="10">
        <name>Mn(2+)</name>
        <dbReference type="ChEBI" id="CHEBI:29035"/>
    </cofactor>
</comment>
<dbReference type="Proteomes" id="UP000180235">
    <property type="component" value="Chromosome"/>
</dbReference>
<dbReference type="GO" id="GO:0043571">
    <property type="term" value="P:maintenance of CRISPR repeat elements"/>
    <property type="evidence" value="ECO:0007669"/>
    <property type="project" value="UniProtKB-UniRule"/>
</dbReference>
<dbReference type="NCBIfam" id="TIGR00287">
    <property type="entry name" value="cas1"/>
    <property type="match status" value="1"/>
</dbReference>
<comment type="function">
    <text evidence="10">CRISPR (clustered regularly interspaced short palindromic repeat), is an adaptive immune system that provides protection against mobile genetic elements (viruses, transposable elements and conjugative plasmids). CRISPR clusters contain spacers, sequences complementary to antecedent mobile elements, and target invading nucleic acids. CRISPR clusters are transcribed and processed into CRISPR RNA (crRNA). Acts as a dsDNA endonuclease. Involved in the integration of spacer DNA into the CRISPR cassette.</text>
</comment>
<evidence type="ECO:0000256" key="8">
    <source>
        <dbReference type="ARBA" id="ARBA00023211"/>
    </source>
</evidence>
<keyword evidence="12" id="KW-1185">Reference proteome</keyword>
<dbReference type="Gene3D" id="3.100.10.20">
    <property type="entry name" value="CRISPR-associated endonuclease Cas1, N-terminal domain"/>
    <property type="match status" value="1"/>
</dbReference>
<dbReference type="GO" id="GO:0051607">
    <property type="term" value="P:defense response to virus"/>
    <property type="evidence" value="ECO:0007669"/>
    <property type="project" value="UniProtKB-UniRule"/>
</dbReference>
<comment type="similarity">
    <text evidence="10">Belongs to the CRISPR-associated endonuclease Cas1 family.</text>
</comment>
<dbReference type="OrthoDB" id="9803119at2"/>
<dbReference type="InterPro" id="IPR042206">
    <property type="entry name" value="CRISPR-assoc_Cas1_C"/>
</dbReference>
<feature type="binding site" evidence="10">
    <location>
        <position position="237"/>
    </location>
    <ligand>
        <name>Mn(2+)</name>
        <dbReference type="ChEBI" id="CHEBI:29035"/>
    </ligand>
</feature>
<evidence type="ECO:0000256" key="1">
    <source>
        <dbReference type="ARBA" id="ARBA00022722"/>
    </source>
</evidence>
<dbReference type="EMBL" id="CP017675">
    <property type="protein sequence ID" value="APB32957.1"/>
    <property type="molecule type" value="Genomic_DNA"/>
</dbReference>
<evidence type="ECO:0000313" key="11">
    <source>
        <dbReference type="EMBL" id="APB32957.1"/>
    </source>
</evidence>
<evidence type="ECO:0000313" key="12">
    <source>
        <dbReference type="Proteomes" id="UP000180235"/>
    </source>
</evidence>
<dbReference type="KEGG" id="glt:GlitD10_0643"/>
<keyword evidence="5 10" id="KW-0460">Magnesium</keyword>
<keyword evidence="8 10" id="KW-0464">Manganese</keyword>
<dbReference type="GO" id="GO:0046872">
    <property type="term" value="F:metal ion binding"/>
    <property type="evidence" value="ECO:0007669"/>
    <property type="project" value="UniProtKB-UniRule"/>
</dbReference>
<gene>
    <name evidence="11" type="primary">cas1-3</name>
    <name evidence="10" type="synonym">cas1</name>
    <name evidence="11" type="ORF">GlitD10_0643</name>
</gene>
<evidence type="ECO:0000256" key="3">
    <source>
        <dbReference type="ARBA" id="ARBA00022759"/>
    </source>
</evidence>
<evidence type="ECO:0000256" key="7">
    <source>
        <dbReference type="ARBA" id="ARBA00023125"/>
    </source>
</evidence>
<sequence length="329" mass="37918">MRTLYLSQQGCWVTLKQEFLRVLSGRQELYTVPLPTLQQVLIFGYAQMTTQAIRACLVREIPIAYLSQTGYCYGRVMPLARGYRGLAQRQQAMAEQWRLQTAQQIVRAKLLNSRVLLMRQLRETPTASGAMVVNSLSHLAARALQTDRLEPLLGIEGIGAALYFPELGNCLRQEGFILLTRTRRPPTNPVNALLSFGYSVLWNHLFTLIELQDLHPYEGCLHRGNRQHAALVSDLLEEFRAPIIDSLMLSLINRRILDADQDFMYEKGGCFLNETGRKKFLKSFLERMSIKIKTQTGTQPFWDVLTQQVRQYKQCIFNPEQVYQPYQIR</sequence>
<dbReference type="GO" id="GO:0016787">
    <property type="term" value="F:hydrolase activity"/>
    <property type="evidence" value="ECO:0007669"/>
    <property type="project" value="UniProtKB-KW"/>
</dbReference>
<reference evidence="11 12" key="1">
    <citation type="submission" date="2016-10" db="EMBL/GenBank/DDBJ databases">
        <title>Description of Gloeomargarita lithophora gen. nov., sp. nov., a thylakoid-bearing basal-branching cyanobacterium with intracellular carbonates, and proposal for Gloeomargaritales ord. nov.</title>
        <authorList>
            <person name="Moreira D."/>
            <person name="Tavera R."/>
            <person name="Benzerara K."/>
            <person name="Skouri-Panet F."/>
            <person name="Couradeau E."/>
            <person name="Gerard E."/>
            <person name="Loussert C."/>
            <person name="Novelo E."/>
            <person name="Zivanovic Y."/>
            <person name="Lopez-Garcia P."/>
        </authorList>
    </citation>
    <scope>NUCLEOTIDE SEQUENCE [LARGE SCALE GENOMIC DNA]</scope>
    <source>
        <strain evidence="11 12">D10</strain>
    </source>
</reference>